<feature type="domain" description="Outer membrane protein beta-barrel" evidence="2">
    <location>
        <begin position="19"/>
        <end position="200"/>
    </location>
</feature>
<gene>
    <name evidence="3" type="ORF">DXB65_02890</name>
</gene>
<dbReference type="RefSeq" id="WP_009129603.1">
    <property type="nucleotide sequence ID" value="NZ_CABKRN010000002.1"/>
</dbReference>
<evidence type="ECO:0000313" key="3">
    <source>
        <dbReference type="EMBL" id="RGN39294.1"/>
    </source>
</evidence>
<organism evidence="3 4">
    <name type="scientific">Bacteroides oleiciplenus</name>
    <dbReference type="NCBI Taxonomy" id="626931"/>
    <lineage>
        <taxon>Bacteria</taxon>
        <taxon>Pseudomonadati</taxon>
        <taxon>Bacteroidota</taxon>
        <taxon>Bacteroidia</taxon>
        <taxon>Bacteroidales</taxon>
        <taxon>Bacteroidaceae</taxon>
        <taxon>Bacteroides</taxon>
    </lineage>
</organism>
<dbReference type="Proteomes" id="UP000260983">
    <property type="component" value="Unassembled WGS sequence"/>
</dbReference>
<feature type="signal peptide" evidence="1">
    <location>
        <begin position="1"/>
        <end position="20"/>
    </location>
</feature>
<proteinExistence type="predicted"/>
<keyword evidence="1" id="KW-0732">Signal</keyword>
<dbReference type="EMBL" id="QSUL01000002">
    <property type="protein sequence ID" value="RGN39294.1"/>
    <property type="molecule type" value="Genomic_DNA"/>
</dbReference>
<dbReference type="InterPro" id="IPR025665">
    <property type="entry name" value="Beta-barrel_OMP_2"/>
</dbReference>
<dbReference type="Pfam" id="PF13568">
    <property type="entry name" value="OMP_b-brl_2"/>
    <property type="match status" value="1"/>
</dbReference>
<sequence>MKKILALVAILAIGLGSVNAQENLRWGVTAGMNNSKYSNDFLNSKTGFHAGVKAELALPQVAEGVYLEFGGLLTLKGAKWGYGSLVDIKFNPYYLEIPVHIGYKYAINENFAIFGNVGPYAAIGLFGKVKAKVDLSGAGGNIDWGEWGEIDPSKIKGEESENIFGSDGLKRFDLGLGLKAGIEFNKKYQVTIGYDWGFIETADNSDLKNRNLMLSLVYMF</sequence>
<protein>
    <submittedName>
        <fullName evidence="3">Porin family protein</fullName>
    </submittedName>
</protein>
<comment type="caution">
    <text evidence="3">The sequence shown here is derived from an EMBL/GenBank/DDBJ whole genome shotgun (WGS) entry which is preliminary data.</text>
</comment>
<evidence type="ECO:0000256" key="1">
    <source>
        <dbReference type="SAM" id="SignalP"/>
    </source>
</evidence>
<evidence type="ECO:0000259" key="2">
    <source>
        <dbReference type="Pfam" id="PF13568"/>
    </source>
</evidence>
<reference evidence="3 4" key="1">
    <citation type="submission" date="2018-08" db="EMBL/GenBank/DDBJ databases">
        <title>A genome reference for cultivated species of the human gut microbiota.</title>
        <authorList>
            <person name="Zou Y."/>
            <person name="Xue W."/>
            <person name="Luo G."/>
        </authorList>
    </citation>
    <scope>NUCLEOTIDE SEQUENCE [LARGE SCALE GENOMIC DNA]</scope>
    <source>
        <strain evidence="3 4">OM05-15BH</strain>
    </source>
</reference>
<accession>A0A3E5BNU9</accession>
<dbReference type="AlphaFoldDB" id="A0A3E5BNU9"/>
<name>A0A3E5BNU9_9BACE</name>
<evidence type="ECO:0000313" key="4">
    <source>
        <dbReference type="Proteomes" id="UP000260983"/>
    </source>
</evidence>
<feature type="chain" id="PRO_5017614976" evidence="1">
    <location>
        <begin position="21"/>
        <end position="220"/>
    </location>
</feature>